<name>A0A1Y5IJR2_OSTTA</name>
<keyword evidence="4" id="KW-0150">Chloroplast</keyword>
<dbReference type="Gene3D" id="3.40.50.2000">
    <property type="entry name" value="Glycogen Phosphorylase B"/>
    <property type="match status" value="1"/>
</dbReference>
<evidence type="ECO:0000256" key="1">
    <source>
        <dbReference type="ARBA" id="ARBA00004229"/>
    </source>
</evidence>
<evidence type="ECO:0000256" key="3">
    <source>
        <dbReference type="ARBA" id="ARBA00009481"/>
    </source>
</evidence>
<evidence type="ECO:0000313" key="9">
    <source>
        <dbReference type="EMBL" id="OUS47322.1"/>
    </source>
</evidence>
<evidence type="ECO:0000256" key="4">
    <source>
        <dbReference type="ARBA" id="ARBA00022528"/>
    </source>
</evidence>
<protein>
    <recommendedName>
        <fullName evidence="10">Digalactosyldiacylglycerol synthase</fullName>
    </recommendedName>
</protein>
<sequence length="500" mass="56147">MVLKRMFSRGALARERAPGSRSRRKRAKTQRFAPGNLRAPGRKFVVVTTAALPWMTGTSVNPLLRAVYLARGDDTREVTLMVPWLAKADQAIVYPRETTFETPSEQETYIRRWANERVGFEARIKITFYPGRYATDKGSIVPVGDIARRVPKGDRDVAILEEPEHLCWFHPGARWTSRFKHVVGIIHTNYLEYARREENGAQKEQVLRWINHLTTRCHTHKVIKLSDAVQDYARSITQNVHGVSNGFIEGGRAKAKAIKKEGSAAFRRGAYFIGKCIWAKGYSELLHVVGDFNEKYAKGKKGALEMDVYGDGDDFAVVKSAIAEQNLPLRLLGRLDHADPKILDYKVFVNPSLSDVVATTSAEALAMGKFVVCAEHASNAFFATFTNCRTYSNMDEFAKCMREVMTTTPKPMTDEELHRLTWDAATERLLDSAAPCGDTKYTLKSHVADWFTARFHYALVASESLRCLIGGGAGTLEPPEDLSKWDPDSWSGGLMDRKMT</sequence>
<proteinExistence type="inferred from homology"/>
<feature type="region of interest" description="Disordered" evidence="8">
    <location>
        <begin position="478"/>
        <end position="500"/>
    </location>
</feature>
<evidence type="ECO:0000256" key="5">
    <source>
        <dbReference type="ARBA" id="ARBA00022640"/>
    </source>
</evidence>
<evidence type="ECO:0000256" key="8">
    <source>
        <dbReference type="SAM" id="MobiDB-lite"/>
    </source>
</evidence>
<dbReference type="SUPFAM" id="SSF53756">
    <property type="entry name" value="UDP-Glycosyltransferase/glycogen phosphorylase"/>
    <property type="match status" value="1"/>
</dbReference>
<keyword evidence="7" id="KW-0472">Membrane</keyword>
<dbReference type="EMBL" id="KZ155778">
    <property type="protein sequence ID" value="OUS47322.1"/>
    <property type="molecule type" value="Genomic_DNA"/>
</dbReference>
<reference evidence="9" key="1">
    <citation type="submission" date="2017-04" db="EMBL/GenBank/DDBJ databases">
        <title>Population genomics of picophytoplankton unveils novel chromosome hypervariability.</title>
        <authorList>
            <consortium name="DOE Joint Genome Institute"/>
            <person name="Blanc-Mathieu R."/>
            <person name="Krasovec M."/>
            <person name="Hebrard M."/>
            <person name="Yau S."/>
            <person name="Desgranges E."/>
            <person name="Martin J."/>
            <person name="Schackwitz W."/>
            <person name="Kuo A."/>
            <person name="Salin G."/>
            <person name="Donnadieu C."/>
            <person name="Desdevises Y."/>
            <person name="Sanchez-Ferandin S."/>
            <person name="Moreau H."/>
            <person name="Rivals E."/>
            <person name="Grigoriev I.V."/>
            <person name="Grimsley N."/>
            <person name="Eyre-Walker A."/>
            <person name="Piganeau G."/>
        </authorList>
    </citation>
    <scope>NUCLEOTIDE SEQUENCE [LARGE SCALE GENOMIC DNA]</scope>
    <source>
        <strain evidence="9">RCC 1115</strain>
    </source>
</reference>
<comment type="similarity">
    <text evidence="3">Belongs to the glycosyltransferase group 1 family. Glycosyltransferase 4 subfamily.</text>
</comment>
<evidence type="ECO:0000256" key="2">
    <source>
        <dbReference type="ARBA" id="ARBA00004370"/>
    </source>
</evidence>
<dbReference type="Pfam" id="PF13692">
    <property type="entry name" value="Glyco_trans_1_4"/>
    <property type="match status" value="1"/>
</dbReference>
<comment type="subcellular location">
    <subcellularLocation>
        <location evidence="2">Membrane</location>
    </subcellularLocation>
    <subcellularLocation>
        <location evidence="1">Plastid</location>
        <location evidence="1">Chloroplast</location>
    </subcellularLocation>
</comment>
<dbReference type="eggNOG" id="ENOG502QQ73">
    <property type="taxonomic scope" value="Eukaryota"/>
</dbReference>
<dbReference type="PANTHER" id="PTHR46132">
    <property type="entry name" value="DIGALACTOSYLDIACYLGLYCEROL SYNTHASE 2, CHLOROPLASTIC"/>
    <property type="match status" value="1"/>
</dbReference>
<dbReference type="Proteomes" id="UP000195557">
    <property type="component" value="Unassembled WGS sequence"/>
</dbReference>
<dbReference type="GO" id="GO:0009707">
    <property type="term" value="C:chloroplast outer membrane"/>
    <property type="evidence" value="ECO:0007669"/>
    <property type="project" value="TreeGrafter"/>
</dbReference>
<gene>
    <name evidence="9" type="ORF">BE221DRAFT_71945</name>
</gene>
<feature type="region of interest" description="Disordered" evidence="8">
    <location>
        <begin position="1"/>
        <end position="30"/>
    </location>
</feature>
<organism evidence="9">
    <name type="scientific">Ostreococcus tauri</name>
    <name type="common">Marine green alga</name>
    <dbReference type="NCBI Taxonomy" id="70448"/>
    <lineage>
        <taxon>Eukaryota</taxon>
        <taxon>Viridiplantae</taxon>
        <taxon>Chlorophyta</taxon>
        <taxon>Mamiellophyceae</taxon>
        <taxon>Mamiellales</taxon>
        <taxon>Bathycoccaceae</taxon>
        <taxon>Ostreococcus</taxon>
    </lineage>
</organism>
<dbReference type="GO" id="GO:0019375">
    <property type="term" value="P:galactolipid biosynthetic process"/>
    <property type="evidence" value="ECO:0007669"/>
    <property type="project" value="TreeGrafter"/>
</dbReference>
<dbReference type="GO" id="GO:0046481">
    <property type="term" value="F:digalactosyldiacylglycerol synthase activity"/>
    <property type="evidence" value="ECO:0007669"/>
    <property type="project" value="InterPro"/>
</dbReference>
<keyword evidence="5" id="KW-0934">Plastid</keyword>
<evidence type="ECO:0000256" key="7">
    <source>
        <dbReference type="ARBA" id="ARBA00023136"/>
    </source>
</evidence>
<evidence type="ECO:0000256" key="6">
    <source>
        <dbReference type="ARBA" id="ARBA00022679"/>
    </source>
</evidence>
<dbReference type="AlphaFoldDB" id="A0A1Y5IJR2"/>
<evidence type="ECO:0008006" key="10">
    <source>
        <dbReference type="Google" id="ProtNLM"/>
    </source>
</evidence>
<dbReference type="InterPro" id="IPR044525">
    <property type="entry name" value="DGDG1/2"/>
</dbReference>
<accession>A0A1Y5IJR2</accession>
<dbReference type="CDD" id="cd01635">
    <property type="entry name" value="Glycosyltransferase_GTB-type"/>
    <property type="match status" value="1"/>
</dbReference>
<dbReference type="PANTHER" id="PTHR46132:SF1">
    <property type="entry name" value="DIGALACTOSYLDIACYLGLYCEROL SYNTHASE 2, CHLOROPLASTIC"/>
    <property type="match status" value="1"/>
</dbReference>
<keyword evidence="6" id="KW-0808">Transferase</keyword>